<evidence type="ECO:0000259" key="4">
    <source>
        <dbReference type="Pfam" id="PF13193"/>
    </source>
</evidence>
<evidence type="ECO:0000313" key="6">
    <source>
        <dbReference type="Proteomes" id="UP001446337"/>
    </source>
</evidence>
<accession>A0ABZ3FYB2</accession>
<dbReference type="Pfam" id="PF13193">
    <property type="entry name" value="AMP-binding_C"/>
    <property type="match status" value="1"/>
</dbReference>
<dbReference type="InterPro" id="IPR020845">
    <property type="entry name" value="AMP-binding_CS"/>
</dbReference>
<evidence type="ECO:0000256" key="1">
    <source>
        <dbReference type="ARBA" id="ARBA00006432"/>
    </source>
</evidence>
<protein>
    <submittedName>
        <fullName evidence="5">AMP-binding protein</fullName>
    </submittedName>
</protein>
<dbReference type="InterPro" id="IPR045851">
    <property type="entry name" value="AMP-bd_C_sf"/>
</dbReference>
<gene>
    <name evidence="5" type="ORF">AAIK43_18430</name>
</gene>
<feature type="domain" description="AMP-binding enzyme C-terminal" evidence="4">
    <location>
        <begin position="426"/>
        <end position="496"/>
    </location>
</feature>
<dbReference type="Proteomes" id="UP001446337">
    <property type="component" value="Chromosome"/>
</dbReference>
<dbReference type="InterPro" id="IPR042099">
    <property type="entry name" value="ANL_N_sf"/>
</dbReference>
<dbReference type="Gene3D" id="3.30.300.30">
    <property type="match status" value="1"/>
</dbReference>
<dbReference type="Gene3D" id="3.40.50.12780">
    <property type="entry name" value="N-terminal domain of ligase-like"/>
    <property type="match status" value="1"/>
</dbReference>
<comment type="similarity">
    <text evidence="1">Belongs to the ATP-dependent AMP-binding enzyme family.</text>
</comment>
<feature type="domain" description="AMP-dependent synthetase/ligase" evidence="3">
    <location>
        <begin position="7"/>
        <end position="376"/>
    </location>
</feature>
<keyword evidence="2" id="KW-0436">Ligase</keyword>
<keyword evidence="6" id="KW-1185">Reference proteome</keyword>
<dbReference type="Pfam" id="PF00501">
    <property type="entry name" value="AMP-binding"/>
    <property type="match status" value="1"/>
</dbReference>
<dbReference type="PANTHER" id="PTHR43201">
    <property type="entry name" value="ACYL-COA SYNTHETASE"/>
    <property type="match status" value="1"/>
</dbReference>
<proteinExistence type="inferred from homology"/>
<evidence type="ECO:0000256" key="2">
    <source>
        <dbReference type="ARBA" id="ARBA00022598"/>
    </source>
</evidence>
<dbReference type="RefSeq" id="WP_123786990.1">
    <property type="nucleotide sequence ID" value="NZ_CP154792.1"/>
</dbReference>
<sequence>MILGDIFERNARCFGRHPAIHFEGETLTHSQLARRITLLVNALVARGTARQARIAVLSRNNPEFVEVLGAAGLGGYIAMGLNYRLAEPEQVGILQDADPAVLFYEAHFADRITALRPHLSDQVTYVQIRGDGSVPDWALDYETLLIEGKDGPPMQRADPDDTFLLIYTSGTTGKPKGALLGNEAQLEQARVQALAHSATPIDRMLIVMPFYHIGGPTEMLTYLCVGASIVLHREFDAQKVLQSIEEKRVTSAHLAPTMIQMMLEELERDSFDLSSLHTVCYASAPMSVALSKRARARFGPIFMQIYGMTENGLGSVLLKHQHVLEGEPAETRRLASAGQPYLGTEMRILREDGSQCDVDEPGELWLRSASLMQGYWRNEAATQAALVDGWLRTGDIGFFDHEGFLFIVDRKKDMIVSGGENIYSREVEEALLQHPAVLEAAVVGVPDAKWGESVIAFVALRDGGSVSEEELIEHCRSLIASYKKPRYVRFMDRLTRVPSTNKIDKVALRLPYWADRDRQVS</sequence>
<evidence type="ECO:0000259" key="3">
    <source>
        <dbReference type="Pfam" id="PF00501"/>
    </source>
</evidence>
<dbReference type="SUPFAM" id="SSF56801">
    <property type="entry name" value="Acetyl-CoA synthetase-like"/>
    <property type="match status" value="1"/>
</dbReference>
<dbReference type="InterPro" id="IPR000873">
    <property type="entry name" value="AMP-dep_synth/lig_dom"/>
</dbReference>
<organism evidence="5 6">
    <name type="scientific">Achromobacter denitrificans</name>
    <name type="common">Alcaligenes denitrificans</name>
    <dbReference type="NCBI Taxonomy" id="32002"/>
    <lineage>
        <taxon>Bacteria</taxon>
        <taxon>Pseudomonadati</taxon>
        <taxon>Pseudomonadota</taxon>
        <taxon>Betaproteobacteria</taxon>
        <taxon>Burkholderiales</taxon>
        <taxon>Alcaligenaceae</taxon>
        <taxon>Achromobacter</taxon>
    </lineage>
</organism>
<dbReference type="PROSITE" id="PS00455">
    <property type="entry name" value="AMP_BINDING"/>
    <property type="match status" value="1"/>
</dbReference>
<dbReference type="InterPro" id="IPR025110">
    <property type="entry name" value="AMP-bd_C"/>
</dbReference>
<dbReference type="PANTHER" id="PTHR43201:SF5">
    <property type="entry name" value="MEDIUM-CHAIN ACYL-COA LIGASE ACSF2, MITOCHONDRIAL"/>
    <property type="match status" value="1"/>
</dbReference>
<evidence type="ECO:0000313" key="5">
    <source>
        <dbReference type="EMBL" id="XAN13388.1"/>
    </source>
</evidence>
<name>A0ABZ3FYB2_ACHDE</name>
<dbReference type="EMBL" id="CP154792">
    <property type="protein sequence ID" value="XAN13388.1"/>
    <property type="molecule type" value="Genomic_DNA"/>
</dbReference>
<reference evidence="5 6" key="1">
    <citation type="submission" date="2024-05" db="EMBL/GenBank/DDBJ databases">
        <title>Achromobacter denitrificans. BP1, complete genome.</title>
        <authorList>
            <person name="Zhang B."/>
        </authorList>
    </citation>
    <scope>NUCLEOTIDE SEQUENCE [LARGE SCALE GENOMIC DNA]</scope>
    <source>
        <strain evidence="5 6">BP1</strain>
    </source>
</reference>